<organism evidence="3 4">
    <name type="scientific">Cupriavidus basilensis</name>
    <dbReference type="NCBI Taxonomy" id="68895"/>
    <lineage>
        <taxon>Bacteria</taxon>
        <taxon>Pseudomonadati</taxon>
        <taxon>Pseudomonadota</taxon>
        <taxon>Betaproteobacteria</taxon>
        <taxon>Burkholderiales</taxon>
        <taxon>Burkholderiaceae</taxon>
        <taxon>Cupriavidus</taxon>
    </lineage>
</organism>
<evidence type="ECO:0000256" key="1">
    <source>
        <dbReference type="ARBA" id="ARBA00006484"/>
    </source>
</evidence>
<dbReference type="PANTHER" id="PTHR24321">
    <property type="entry name" value="DEHYDROGENASES, SHORT CHAIN"/>
    <property type="match status" value="1"/>
</dbReference>
<dbReference type="PROSITE" id="PS00061">
    <property type="entry name" value="ADH_SHORT"/>
    <property type="match status" value="1"/>
</dbReference>
<dbReference type="CDD" id="cd05233">
    <property type="entry name" value="SDR_c"/>
    <property type="match status" value="1"/>
</dbReference>
<proteinExistence type="inferred from homology"/>
<keyword evidence="2" id="KW-0560">Oxidoreductase</keyword>
<comment type="similarity">
    <text evidence="1">Belongs to the short-chain dehydrogenases/reductases (SDR) family.</text>
</comment>
<dbReference type="InterPro" id="IPR020904">
    <property type="entry name" value="Sc_DH/Rdtase_CS"/>
</dbReference>
<name>A0ABT6AL49_9BURK</name>
<evidence type="ECO:0000313" key="4">
    <source>
        <dbReference type="Proteomes" id="UP001216674"/>
    </source>
</evidence>
<protein>
    <submittedName>
        <fullName evidence="3">SDR family oxidoreductase</fullName>
    </submittedName>
</protein>
<dbReference type="PANTHER" id="PTHR24321:SF8">
    <property type="entry name" value="ESTRADIOL 17-BETA-DEHYDROGENASE 8-RELATED"/>
    <property type="match status" value="1"/>
</dbReference>
<dbReference type="InterPro" id="IPR002347">
    <property type="entry name" value="SDR_fam"/>
</dbReference>
<dbReference type="Proteomes" id="UP001216674">
    <property type="component" value="Unassembled WGS sequence"/>
</dbReference>
<dbReference type="RefSeq" id="WP_017224116.1">
    <property type="nucleotide sequence ID" value="NZ_JARJLM010000172.1"/>
</dbReference>
<gene>
    <name evidence="3" type="ORF">P3W85_10185</name>
</gene>
<keyword evidence="4" id="KW-1185">Reference proteome</keyword>
<dbReference type="PRINTS" id="PR00080">
    <property type="entry name" value="SDRFAMILY"/>
</dbReference>
<dbReference type="Pfam" id="PF13561">
    <property type="entry name" value="adh_short_C2"/>
    <property type="match status" value="1"/>
</dbReference>
<evidence type="ECO:0000313" key="3">
    <source>
        <dbReference type="EMBL" id="MDF3833313.1"/>
    </source>
</evidence>
<accession>A0ABT6AL49</accession>
<evidence type="ECO:0000256" key="2">
    <source>
        <dbReference type="ARBA" id="ARBA00023002"/>
    </source>
</evidence>
<dbReference type="SUPFAM" id="SSF51735">
    <property type="entry name" value="NAD(P)-binding Rossmann-fold domains"/>
    <property type="match status" value="1"/>
</dbReference>
<comment type="caution">
    <text evidence="3">The sequence shown here is derived from an EMBL/GenBank/DDBJ whole genome shotgun (WGS) entry which is preliminary data.</text>
</comment>
<reference evidence="3 4" key="1">
    <citation type="submission" date="2023-03" db="EMBL/GenBank/DDBJ databases">
        <title>Draft assemblies of triclosan tolerant bacteria isolated from returned activated sludge.</title>
        <authorList>
            <person name="Van Hamelsveld S."/>
        </authorList>
    </citation>
    <scope>NUCLEOTIDE SEQUENCE [LARGE SCALE GENOMIC DNA]</scope>
    <source>
        <strain evidence="3 4">GW210010_S58</strain>
    </source>
</reference>
<dbReference type="PRINTS" id="PR00081">
    <property type="entry name" value="GDHRDH"/>
</dbReference>
<dbReference type="InterPro" id="IPR036291">
    <property type="entry name" value="NAD(P)-bd_dom_sf"/>
</dbReference>
<sequence>MKGLQDKVAIVTGGATLIGAEIVRQFHRNGTRVVVADIDGKNGEALQREFADGVRFVQTDLTQDEQLQRCVDAAVAAYGGIDFIVNVACSYVDEGLASDRQQWSQALGVNLVGGVMLLRAAYPHMVQRGGGAIVNFGSTSAQVAQAGRWLYPASKAAVVQLTRSQAMDLAKDNIRVNSVSPGWTWSGVLDQVSGGDKDKANRVAAPFHMLGRVGEPAEVAAAVVFLCSDQASFITGANLPVDGGYGAMGPEQGAAPIAALMA</sequence>
<dbReference type="Gene3D" id="3.40.50.720">
    <property type="entry name" value="NAD(P)-binding Rossmann-like Domain"/>
    <property type="match status" value="1"/>
</dbReference>
<dbReference type="NCBIfam" id="NF006121">
    <property type="entry name" value="PRK08265.1"/>
    <property type="match status" value="1"/>
</dbReference>
<dbReference type="EMBL" id="JARJLM010000172">
    <property type="protein sequence ID" value="MDF3833313.1"/>
    <property type="molecule type" value="Genomic_DNA"/>
</dbReference>